<gene>
    <name evidence="2" type="ORF">E2C01_101883</name>
</gene>
<protein>
    <submittedName>
        <fullName evidence="2">Uncharacterized protein</fullName>
    </submittedName>
</protein>
<name>A0A5B7KH49_PORTR</name>
<dbReference type="AlphaFoldDB" id="A0A5B7KH49"/>
<reference evidence="2 3" key="1">
    <citation type="submission" date="2019-05" db="EMBL/GenBank/DDBJ databases">
        <title>Another draft genome of Portunus trituberculatus and its Hox gene families provides insights of decapod evolution.</title>
        <authorList>
            <person name="Jeong J.-H."/>
            <person name="Song I."/>
            <person name="Kim S."/>
            <person name="Choi T."/>
            <person name="Kim D."/>
            <person name="Ryu S."/>
            <person name="Kim W."/>
        </authorList>
    </citation>
    <scope>NUCLEOTIDE SEQUENCE [LARGE SCALE GENOMIC DNA]</scope>
    <source>
        <tissue evidence="2">Muscle</tissue>
    </source>
</reference>
<keyword evidence="3" id="KW-1185">Reference proteome</keyword>
<organism evidence="2 3">
    <name type="scientific">Portunus trituberculatus</name>
    <name type="common">Swimming crab</name>
    <name type="synonym">Neptunus trituberculatus</name>
    <dbReference type="NCBI Taxonomy" id="210409"/>
    <lineage>
        <taxon>Eukaryota</taxon>
        <taxon>Metazoa</taxon>
        <taxon>Ecdysozoa</taxon>
        <taxon>Arthropoda</taxon>
        <taxon>Crustacea</taxon>
        <taxon>Multicrustacea</taxon>
        <taxon>Malacostraca</taxon>
        <taxon>Eumalacostraca</taxon>
        <taxon>Eucarida</taxon>
        <taxon>Decapoda</taxon>
        <taxon>Pleocyemata</taxon>
        <taxon>Brachyura</taxon>
        <taxon>Eubrachyura</taxon>
        <taxon>Portunoidea</taxon>
        <taxon>Portunidae</taxon>
        <taxon>Portuninae</taxon>
        <taxon>Portunus</taxon>
    </lineage>
</organism>
<comment type="caution">
    <text evidence="2">The sequence shown here is derived from an EMBL/GenBank/DDBJ whole genome shotgun (WGS) entry which is preliminary data.</text>
</comment>
<evidence type="ECO:0000313" key="3">
    <source>
        <dbReference type="Proteomes" id="UP000324222"/>
    </source>
</evidence>
<dbReference type="Proteomes" id="UP000324222">
    <property type="component" value="Unassembled WGS sequence"/>
</dbReference>
<feature type="compositionally biased region" description="Pro residues" evidence="1">
    <location>
        <begin position="28"/>
        <end position="51"/>
    </location>
</feature>
<evidence type="ECO:0000256" key="1">
    <source>
        <dbReference type="SAM" id="MobiDB-lite"/>
    </source>
</evidence>
<proteinExistence type="predicted"/>
<sequence length="51" mass="5506">MYRWASTGAPCGMFLKGEASRYSHAHSPSPPATPSTPVPPPTRPRSPMTPR</sequence>
<feature type="region of interest" description="Disordered" evidence="1">
    <location>
        <begin position="20"/>
        <end position="51"/>
    </location>
</feature>
<dbReference type="EMBL" id="VSRR010149389">
    <property type="protein sequence ID" value="MPD06097.1"/>
    <property type="molecule type" value="Genomic_DNA"/>
</dbReference>
<evidence type="ECO:0000313" key="2">
    <source>
        <dbReference type="EMBL" id="MPD06097.1"/>
    </source>
</evidence>
<accession>A0A5B7KH49</accession>